<dbReference type="AlphaFoldDB" id="A0A179SCF3"/>
<dbReference type="OrthoDB" id="7889158at2"/>
<evidence type="ECO:0000313" key="2">
    <source>
        <dbReference type="Proteomes" id="UP000078316"/>
    </source>
</evidence>
<name>A0A179SCF3_9HYPH</name>
<dbReference type="Proteomes" id="UP000078316">
    <property type="component" value="Unassembled WGS sequence"/>
</dbReference>
<accession>A0A179SCF3</accession>
<organism evidence="1 2">
    <name type="scientific">Methylobacterium platani</name>
    <dbReference type="NCBI Taxonomy" id="427683"/>
    <lineage>
        <taxon>Bacteria</taxon>
        <taxon>Pseudomonadati</taxon>
        <taxon>Pseudomonadota</taxon>
        <taxon>Alphaproteobacteria</taxon>
        <taxon>Hyphomicrobiales</taxon>
        <taxon>Methylobacteriaceae</taxon>
        <taxon>Methylobacterium</taxon>
    </lineage>
</organism>
<dbReference type="RefSeq" id="WP_048436873.1">
    <property type="nucleotide sequence ID" value="NZ_LWHQ01000022.1"/>
</dbReference>
<reference evidence="1 2" key="1">
    <citation type="submission" date="2016-04" db="EMBL/GenBank/DDBJ databases">
        <authorList>
            <person name="Evans L.H."/>
            <person name="Alamgir A."/>
            <person name="Owens N."/>
            <person name="Weber N.D."/>
            <person name="Virtaneva K."/>
            <person name="Barbian K."/>
            <person name="Babar A."/>
            <person name="Rosenke K."/>
        </authorList>
    </citation>
    <scope>NUCLEOTIDE SEQUENCE [LARGE SCALE GENOMIC DNA]</scope>
    <source>
        <strain evidence="1 2">PMB02</strain>
    </source>
</reference>
<dbReference type="EMBL" id="LWHQ01000022">
    <property type="protein sequence ID" value="OAS24636.1"/>
    <property type="molecule type" value="Genomic_DNA"/>
</dbReference>
<gene>
    <name evidence="1" type="ORF">A5481_12920</name>
</gene>
<proteinExistence type="predicted"/>
<comment type="caution">
    <text evidence="1">The sequence shown here is derived from an EMBL/GenBank/DDBJ whole genome shotgun (WGS) entry which is preliminary data.</text>
</comment>
<sequence length="82" mass="8927">MTDRLRQALTVLEALPPDMRDDFARALLASARDDDCGEVEPEDIEPGHLAAVLDGLAQVERREFAVGDACEVVMAAFARARS</sequence>
<evidence type="ECO:0000313" key="1">
    <source>
        <dbReference type="EMBL" id="OAS24636.1"/>
    </source>
</evidence>
<protein>
    <submittedName>
        <fullName evidence="1">Uncharacterized protein</fullName>
    </submittedName>
</protein>
<dbReference type="STRING" id="427683.A5481_12920"/>